<dbReference type="KEGG" id="tli:Tlie_1758"/>
<protein>
    <recommendedName>
        <fullName evidence="2">DUF6305 domain-containing protein</fullName>
    </recommendedName>
</protein>
<feature type="signal peptide" evidence="1">
    <location>
        <begin position="1"/>
        <end position="20"/>
    </location>
</feature>
<dbReference type="EMBL" id="CP003096">
    <property type="protein sequence ID" value="AER67480.1"/>
    <property type="molecule type" value="Genomic_DNA"/>
</dbReference>
<name>G7V8L9_THELD</name>
<gene>
    <name evidence="3" type="ordered locus">Tlie_1758</name>
</gene>
<dbReference type="HOGENOM" id="CLU_107131_0_0_0"/>
<proteinExistence type="predicted"/>
<accession>G7V8L9</accession>
<keyword evidence="4" id="KW-1185">Reference proteome</keyword>
<evidence type="ECO:0000259" key="2">
    <source>
        <dbReference type="Pfam" id="PF19823"/>
    </source>
</evidence>
<dbReference type="OrthoDB" id="1922448at2"/>
<keyword evidence="1" id="KW-0732">Signal</keyword>
<evidence type="ECO:0000256" key="1">
    <source>
        <dbReference type="SAM" id="SignalP"/>
    </source>
</evidence>
<dbReference type="AlphaFoldDB" id="G7V8L9"/>
<dbReference type="Pfam" id="PF19823">
    <property type="entry name" value="DUF6305"/>
    <property type="match status" value="1"/>
</dbReference>
<reference evidence="3 4" key="2">
    <citation type="journal article" date="2012" name="Stand. Genomic Sci.">
        <title>Genome sequence of the moderately thermophilic, amino-acid-degrading and sulfur-reducing bacterium Thermovirga lienii type strain (Cas60314(T)).</title>
        <authorList>
            <person name="Goker M."/>
            <person name="Saunders E."/>
            <person name="Lapidus A."/>
            <person name="Nolan M."/>
            <person name="Lucas S."/>
            <person name="Hammon N."/>
            <person name="Deshpande S."/>
            <person name="Cheng J.F."/>
            <person name="Han C."/>
            <person name="Tapia R."/>
            <person name="Goodwin L.A."/>
            <person name="Pitluck S."/>
            <person name="Liolios K."/>
            <person name="Mavromatis K."/>
            <person name="Pagani I."/>
            <person name="Ivanova N."/>
            <person name="Mikhailova N."/>
            <person name="Pati A."/>
            <person name="Chen A."/>
            <person name="Palaniappan K."/>
            <person name="Land M."/>
            <person name="Chang Y.J."/>
            <person name="Jeffries C.D."/>
            <person name="Brambilla E.M."/>
            <person name="Rohde M."/>
            <person name="Spring S."/>
            <person name="Detter J.C."/>
            <person name="Woyke T."/>
            <person name="Bristow J."/>
            <person name="Eisen J.A."/>
            <person name="Markowitz V."/>
            <person name="Hugenholtz P."/>
            <person name="Kyrpides N.C."/>
            <person name="Klenk H.P."/>
        </authorList>
    </citation>
    <scope>NUCLEOTIDE SEQUENCE [LARGE SCALE GENOMIC DNA]</scope>
    <source>
        <strain evidence="4">ATCC BAA-1197 / DSM 17291 / Cas60314</strain>
    </source>
</reference>
<feature type="domain" description="DUF6305" evidence="2">
    <location>
        <begin position="25"/>
        <end position="175"/>
    </location>
</feature>
<organism evidence="3 4">
    <name type="scientific">Thermovirga lienii (strain ATCC BAA-1197 / DSM 17291 / Cas60314)</name>
    <dbReference type="NCBI Taxonomy" id="580340"/>
    <lineage>
        <taxon>Bacteria</taxon>
        <taxon>Thermotogati</taxon>
        <taxon>Synergistota</taxon>
        <taxon>Synergistia</taxon>
        <taxon>Synergistales</taxon>
        <taxon>Thermovirgaceae</taxon>
        <taxon>Thermovirga</taxon>
    </lineage>
</organism>
<reference evidence="4" key="1">
    <citation type="submission" date="2011-10" db="EMBL/GenBank/DDBJ databases">
        <title>The complete genome of chromosome of Thermovirga lienii DSM 17291.</title>
        <authorList>
            <consortium name="US DOE Joint Genome Institute (JGI-PGF)"/>
            <person name="Lucas S."/>
            <person name="Copeland A."/>
            <person name="Lapidus A."/>
            <person name="Glavina del Rio T."/>
            <person name="Dalin E."/>
            <person name="Tice H."/>
            <person name="Bruce D."/>
            <person name="Goodwin L."/>
            <person name="Pitluck S."/>
            <person name="Peters L."/>
            <person name="Mikhailova N."/>
            <person name="Saunders E."/>
            <person name="Kyrpides N."/>
            <person name="Mavromatis K."/>
            <person name="Ivanova N."/>
            <person name="Last F.I."/>
            <person name="Brettin T."/>
            <person name="Detter J.C."/>
            <person name="Han C."/>
            <person name="Larimer F."/>
            <person name="Land M."/>
            <person name="Hauser L."/>
            <person name="Markowitz V."/>
            <person name="Cheng J.-F."/>
            <person name="Hugenholtz P."/>
            <person name="Woyke T."/>
            <person name="Wu D."/>
            <person name="Spring S."/>
            <person name="Schroeder M."/>
            <person name="Brambilla E.-M."/>
            <person name="Klenk H.-P."/>
            <person name="Eisen J.A."/>
        </authorList>
    </citation>
    <scope>NUCLEOTIDE SEQUENCE [LARGE SCALE GENOMIC DNA]</scope>
    <source>
        <strain evidence="4">ATCC BAA-1197 / DSM 17291 / Cas60314</strain>
    </source>
</reference>
<feature type="chain" id="PRO_5003504527" description="DUF6305 domain-containing protein" evidence="1">
    <location>
        <begin position="21"/>
        <end position="182"/>
    </location>
</feature>
<evidence type="ECO:0000313" key="3">
    <source>
        <dbReference type="EMBL" id="AER67480.1"/>
    </source>
</evidence>
<evidence type="ECO:0000313" key="4">
    <source>
        <dbReference type="Proteomes" id="UP000005868"/>
    </source>
</evidence>
<dbReference type="Proteomes" id="UP000005868">
    <property type="component" value="Chromosome"/>
</dbReference>
<dbReference type="STRING" id="580340.Tlie_1758"/>
<sequence>MRKILMLAVLVSLMAFSANAASASDIALTSVGQSPDAMMVRVVLKNMKVQNDYNNLMKAEDLKDQKVLIAVVGGSSKGLGAAGINKEEEKERAIKLIEAAKQKGMKVLVMHVGGAGRRGQLSDMFIEAVVPYADAVIVVKGGNDDGLFTKLLEGKNVPMIEADSVKETVSPMKEVLSSWNVL</sequence>
<dbReference type="InterPro" id="IPR046272">
    <property type="entry name" value="DUF6305"/>
</dbReference>
<dbReference type="eggNOG" id="ENOG502ZBH5">
    <property type="taxonomic scope" value="Bacteria"/>
</dbReference>